<accession>A0A2R7Y962</accession>
<dbReference type="Pfam" id="PF09826">
    <property type="entry name" value="Beta_propel"/>
    <property type="match status" value="1"/>
</dbReference>
<dbReference type="AlphaFoldDB" id="A0A2R7Y962"/>
<evidence type="ECO:0000313" key="1">
    <source>
        <dbReference type="EMBL" id="PUA33859.1"/>
    </source>
</evidence>
<comment type="caution">
    <text evidence="1">The sequence shown here is derived from an EMBL/GenBank/DDBJ whole genome shotgun (WGS) entry which is preliminary data.</text>
</comment>
<proteinExistence type="predicted"/>
<reference evidence="1 2" key="1">
    <citation type="journal article" date="2018" name="Syst. Appl. Microbiol.">
        <title>A new symbiotic nanoarchaeote (Candidatus Nanoclepta minutus) and its host (Zestosphaera tikiterensis gen. nov., sp. nov.) from a New Zealand hot spring.</title>
        <authorList>
            <person name="St John E."/>
            <person name="Liu Y."/>
            <person name="Podar M."/>
            <person name="Stott M.B."/>
            <person name="Meneghin J."/>
            <person name="Chen Z."/>
            <person name="Lagutin K."/>
            <person name="Mitchell K."/>
            <person name="Reysenbach A.L."/>
        </authorList>
    </citation>
    <scope>NUCLEOTIDE SEQUENCE [LARGE SCALE GENOMIC DNA]</scope>
    <source>
        <strain evidence="1">NZ3</strain>
    </source>
</reference>
<dbReference type="Proteomes" id="UP000244093">
    <property type="component" value="Unassembled WGS sequence"/>
</dbReference>
<sequence length="748" mass="81265">MSRSIYIALALTALVLGSAIPLIISTYFPQNTVSVVTYTSALPEGKVISIKETPSETSTGLAGVTTFKSYEELANFLMRNINLQQSYNTLFGKRYYLSEVLLSSLRAGTSVPVALPAVVVTPTATVAVASVSPKAAVTESTRASTTNVQVAGVDELDIVKTNGVLIATTSLDRVFVVSPSERKVLSVIQPSVDGVTGYSVRGVFLTSDKLVVIVENVVYIPIKIDVAVSCRCLGVSAGIPNTTVIVYDLKDPSKPKQLSTYSVTGSVLSARLVGNYVYLVVRQPIVGADIPLVNGAPIPPQSIGVADPLPDTYTNIVVLDLTALKVSAYSFMTGSSSWMYMTPERLYIATGEDLSYIRPYVEVLKVLIKYMPEDLSKELNQALNEGNLTKCYEVVNKYLSALNPADLKGVKEALSKELESIKFKQSTRFHLFSVKGSEITYVGSFNVEGRLLDQFAMEEMGDYFVVATTSSNMVIKAEVVELPAVESPRKATEAVIVECSGNTCVTRTVKVGGPEESVNVDKTLKFWINAYIVPVSETQNNVFIVGLNDLKVVGALVGLAPGERIYAARLVKNVLFLVTFRQVDPLFAIDLKNPEKPEVLGYLKIPGFSEYLHPLSEDRLLGVGVDTESHGVKISLFNVSDPTKMSVISEVKLADSYSPIFGDHHAFTLDPDYLTFYVPIQGYAYKGYLSGVLAISYANDVLKVKSFLSHDGALRTIYIGKEVFTVSDTLIKVFDAENLEELGTIKLT</sequence>
<evidence type="ECO:0008006" key="3">
    <source>
        <dbReference type="Google" id="ProtNLM"/>
    </source>
</evidence>
<dbReference type="EMBL" id="NBVN01000001">
    <property type="protein sequence ID" value="PUA33859.1"/>
    <property type="molecule type" value="Genomic_DNA"/>
</dbReference>
<protein>
    <recommendedName>
        <fullName evidence="3">Beta propeller domain-containing protein</fullName>
    </recommendedName>
</protein>
<dbReference type="InterPro" id="IPR019198">
    <property type="entry name" value="Beta_propeller_containing"/>
</dbReference>
<organism evidence="1 2">
    <name type="scientific">Zestosphaera tikiterensis</name>
    <dbReference type="NCBI Taxonomy" id="1973259"/>
    <lineage>
        <taxon>Archaea</taxon>
        <taxon>Thermoproteota</taxon>
        <taxon>Thermoprotei</taxon>
        <taxon>Desulfurococcales</taxon>
        <taxon>Desulfurococcaceae</taxon>
        <taxon>Zestosphaera</taxon>
    </lineage>
</organism>
<gene>
    <name evidence="1" type="ORF">B7O98_00090</name>
</gene>
<name>A0A2R7Y962_9CREN</name>
<evidence type="ECO:0000313" key="2">
    <source>
        <dbReference type="Proteomes" id="UP000244093"/>
    </source>
</evidence>